<evidence type="ECO:0000313" key="2">
    <source>
        <dbReference type="EMBL" id="QHT32553.1"/>
    </source>
</evidence>
<keyword evidence="1" id="KW-0472">Membrane</keyword>
<organism evidence="2">
    <name type="scientific">viral metagenome</name>
    <dbReference type="NCBI Taxonomy" id="1070528"/>
    <lineage>
        <taxon>unclassified sequences</taxon>
        <taxon>metagenomes</taxon>
        <taxon>organismal metagenomes</taxon>
    </lineage>
</organism>
<name>A0A6C0EVJ4_9ZZZZ</name>
<accession>A0A6C0EVJ4</accession>
<feature type="transmembrane region" description="Helical" evidence="1">
    <location>
        <begin position="12"/>
        <end position="32"/>
    </location>
</feature>
<dbReference type="EMBL" id="MN738944">
    <property type="protein sequence ID" value="QHT32553.1"/>
    <property type="molecule type" value="Genomic_DNA"/>
</dbReference>
<evidence type="ECO:0000256" key="1">
    <source>
        <dbReference type="SAM" id="Phobius"/>
    </source>
</evidence>
<dbReference type="AlphaFoldDB" id="A0A6C0EVJ4"/>
<reference evidence="2" key="1">
    <citation type="journal article" date="2020" name="Nature">
        <title>Giant virus diversity and host interactions through global metagenomics.</title>
        <authorList>
            <person name="Schulz F."/>
            <person name="Roux S."/>
            <person name="Paez-Espino D."/>
            <person name="Jungbluth S."/>
            <person name="Walsh D.A."/>
            <person name="Denef V.J."/>
            <person name="McMahon K.D."/>
            <person name="Konstantinidis K.T."/>
            <person name="Eloe-Fadrosh E.A."/>
            <person name="Kyrpides N.C."/>
            <person name="Woyke T."/>
        </authorList>
    </citation>
    <scope>NUCLEOTIDE SEQUENCE</scope>
    <source>
        <strain evidence="2">GVMAG-M-3300009161-30</strain>
    </source>
</reference>
<proteinExistence type="predicted"/>
<keyword evidence="1" id="KW-1133">Transmembrane helix</keyword>
<keyword evidence="1" id="KW-0812">Transmembrane</keyword>
<protein>
    <submittedName>
        <fullName evidence="2">Uncharacterized protein</fullName>
    </submittedName>
</protein>
<sequence>MYLAKFVHTKTGRYLMSIILGLGLASLFRTICKEKNCIIFKAPPLDEMDGKVYKYQDKCYTYKSVSTKCDASKTDVIA</sequence>